<dbReference type="AlphaFoldDB" id="A0AAN9JTZ1"/>
<evidence type="ECO:0000313" key="3">
    <source>
        <dbReference type="Proteomes" id="UP001367508"/>
    </source>
</evidence>
<keyword evidence="1" id="KW-1133">Transmembrane helix</keyword>
<accession>A0AAN9JTZ1</accession>
<keyword evidence="3" id="KW-1185">Reference proteome</keyword>
<reference evidence="2 3" key="1">
    <citation type="submission" date="2024-01" db="EMBL/GenBank/DDBJ databases">
        <title>The genomes of 5 underutilized Papilionoideae crops provide insights into root nodulation and disease resistanc.</title>
        <authorList>
            <person name="Jiang F."/>
        </authorList>
    </citation>
    <scope>NUCLEOTIDE SEQUENCE [LARGE SCALE GENOMIC DNA]</scope>
    <source>
        <strain evidence="2">LVBAO_FW01</strain>
        <tissue evidence="2">Leaves</tissue>
    </source>
</reference>
<protein>
    <submittedName>
        <fullName evidence="2">Uncharacterized protein</fullName>
    </submittedName>
</protein>
<keyword evidence="1" id="KW-0472">Membrane</keyword>
<dbReference type="EMBL" id="JAYMYQ010000011">
    <property type="protein sequence ID" value="KAK7305395.1"/>
    <property type="molecule type" value="Genomic_DNA"/>
</dbReference>
<name>A0AAN9JTZ1_CANGL</name>
<dbReference type="Proteomes" id="UP001367508">
    <property type="component" value="Unassembled WGS sequence"/>
</dbReference>
<evidence type="ECO:0000256" key="1">
    <source>
        <dbReference type="SAM" id="Phobius"/>
    </source>
</evidence>
<feature type="transmembrane region" description="Helical" evidence="1">
    <location>
        <begin position="71"/>
        <end position="89"/>
    </location>
</feature>
<evidence type="ECO:0000313" key="2">
    <source>
        <dbReference type="EMBL" id="KAK7305395.1"/>
    </source>
</evidence>
<sequence>MLGFTFRTLHFFFLHPQLWIVLKRFVSFSSLRSILTGNTSSFACLKYNARCSVVQAKRHRLILPLLSTAHHLTPLVFIAFSLLVSLSSPRKSLKQRRKKKKQKQRS</sequence>
<gene>
    <name evidence="2" type="ORF">VNO77_43300</name>
</gene>
<proteinExistence type="predicted"/>
<keyword evidence="1" id="KW-0812">Transmembrane</keyword>
<comment type="caution">
    <text evidence="2">The sequence shown here is derived from an EMBL/GenBank/DDBJ whole genome shotgun (WGS) entry which is preliminary data.</text>
</comment>
<organism evidence="2 3">
    <name type="scientific">Canavalia gladiata</name>
    <name type="common">Sword bean</name>
    <name type="synonym">Dolichos gladiatus</name>
    <dbReference type="NCBI Taxonomy" id="3824"/>
    <lineage>
        <taxon>Eukaryota</taxon>
        <taxon>Viridiplantae</taxon>
        <taxon>Streptophyta</taxon>
        <taxon>Embryophyta</taxon>
        <taxon>Tracheophyta</taxon>
        <taxon>Spermatophyta</taxon>
        <taxon>Magnoliopsida</taxon>
        <taxon>eudicotyledons</taxon>
        <taxon>Gunneridae</taxon>
        <taxon>Pentapetalae</taxon>
        <taxon>rosids</taxon>
        <taxon>fabids</taxon>
        <taxon>Fabales</taxon>
        <taxon>Fabaceae</taxon>
        <taxon>Papilionoideae</taxon>
        <taxon>50 kb inversion clade</taxon>
        <taxon>NPAAA clade</taxon>
        <taxon>indigoferoid/millettioid clade</taxon>
        <taxon>Phaseoleae</taxon>
        <taxon>Canavalia</taxon>
    </lineage>
</organism>